<protein>
    <submittedName>
        <fullName evidence="2">Uncharacterized protein</fullName>
    </submittedName>
</protein>
<dbReference type="AlphaFoldDB" id="A0A914WG14"/>
<proteinExistence type="predicted"/>
<evidence type="ECO:0000313" key="2">
    <source>
        <dbReference type="WBParaSite" id="PSAMB.scaffold3806size16836.g22551.t1"/>
    </source>
</evidence>
<sequence>MVAAAMSGSERAPGWVCAIFRLHRRLRPASCPTTVEASFRDWLAHRRSSGSAPRAARAQQQCGGDLLLAGIGQIIRDGVKTRRLRDFVVCQPVPCSAVPLSLGKLIPSADRKSLGASSFASSRSISTAAPASNPAIPTASINNCFDLQSPLIDSRHLSLHLIKTANDTLSARSLTSTAPPISLSSHTLNDDHIWPFRYNRGDGDIFITIVYPPTSYWTHAKRLRFKNNYRQQATKYMSTR</sequence>
<keyword evidence="1" id="KW-1185">Reference proteome</keyword>
<accession>A0A914WG14</accession>
<dbReference type="WBParaSite" id="PSAMB.scaffold3806size16836.g22551.t1">
    <property type="protein sequence ID" value="PSAMB.scaffold3806size16836.g22551.t1"/>
    <property type="gene ID" value="PSAMB.scaffold3806size16836.g22551"/>
</dbReference>
<reference evidence="2" key="1">
    <citation type="submission" date="2022-11" db="UniProtKB">
        <authorList>
            <consortium name="WormBaseParasite"/>
        </authorList>
    </citation>
    <scope>IDENTIFICATION</scope>
</reference>
<evidence type="ECO:0000313" key="1">
    <source>
        <dbReference type="Proteomes" id="UP000887566"/>
    </source>
</evidence>
<dbReference type="Proteomes" id="UP000887566">
    <property type="component" value="Unplaced"/>
</dbReference>
<organism evidence="1 2">
    <name type="scientific">Plectus sambesii</name>
    <dbReference type="NCBI Taxonomy" id="2011161"/>
    <lineage>
        <taxon>Eukaryota</taxon>
        <taxon>Metazoa</taxon>
        <taxon>Ecdysozoa</taxon>
        <taxon>Nematoda</taxon>
        <taxon>Chromadorea</taxon>
        <taxon>Plectida</taxon>
        <taxon>Plectina</taxon>
        <taxon>Plectoidea</taxon>
        <taxon>Plectidae</taxon>
        <taxon>Plectus</taxon>
    </lineage>
</organism>
<name>A0A914WG14_9BILA</name>